<dbReference type="Gene3D" id="1.10.1660.10">
    <property type="match status" value="1"/>
</dbReference>
<dbReference type="RefSeq" id="WP_072429991.1">
    <property type="nucleotide sequence ID" value="NZ_FPKR01000016.1"/>
</dbReference>
<dbReference type="InterPro" id="IPR003759">
    <property type="entry name" value="Cbl-bd_cap"/>
</dbReference>
<dbReference type="PROSITE" id="PS51332">
    <property type="entry name" value="B12_BINDING"/>
    <property type="match status" value="1"/>
</dbReference>
<dbReference type="PANTHER" id="PTHR30204:SF67">
    <property type="entry name" value="HTH-TYPE TRANSCRIPTIONAL REGULATOR MLRA-RELATED"/>
    <property type="match status" value="1"/>
</dbReference>
<dbReference type="InterPro" id="IPR047057">
    <property type="entry name" value="MerR_fam"/>
</dbReference>
<evidence type="ECO:0000259" key="4">
    <source>
        <dbReference type="PROSITE" id="PS50937"/>
    </source>
</evidence>
<dbReference type="Proteomes" id="UP000186513">
    <property type="component" value="Unassembled WGS sequence"/>
</dbReference>
<dbReference type="InterPro" id="IPR036594">
    <property type="entry name" value="Meth_synthase_dom"/>
</dbReference>
<dbReference type="InterPro" id="IPR006158">
    <property type="entry name" value="Cobalamin-bd"/>
</dbReference>
<dbReference type="SMART" id="SM00422">
    <property type="entry name" value="HTH_MERR"/>
    <property type="match status" value="1"/>
</dbReference>
<dbReference type="SUPFAM" id="SSF52242">
    <property type="entry name" value="Cobalamin (vitamin B12)-binding domain"/>
    <property type="match status" value="1"/>
</dbReference>
<dbReference type="EMBL" id="FPKR01000016">
    <property type="protein sequence ID" value="SFZ79328.1"/>
    <property type="molecule type" value="Genomic_DNA"/>
</dbReference>
<evidence type="ECO:0000256" key="3">
    <source>
        <dbReference type="ARBA" id="ARBA00023163"/>
    </source>
</evidence>
<accession>A0A1K2HRA0</accession>
<evidence type="ECO:0000259" key="5">
    <source>
        <dbReference type="PROSITE" id="PS51332"/>
    </source>
</evidence>
<dbReference type="Gene3D" id="1.10.1240.10">
    <property type="entry name" value="Methionine synthase domain"/>
    <property type="match status" value="1"/>
</dbReference>
<sequence length="303" mass="33943">MTEQALCLPIGAVERETRVSKELLRMWERRYGFPAPQRDEAGDRLYTHDDVDKLKLIRLLIDRGFRPGRLMGMSVSALRELQSGGSRPVPALPEARGPGEEALYLLQRRDAEALRRWFSQMLTEQGLRRFITQTLRQTNEAVGQAWQRGQLAIHEEHLYAELAHATLRQAVHQLYPLAQPPRIMLTTVPDEAHRLGLLMVEVMLRLEQCDLLSFGTEMPLADIAEAAIAHKVDIIALSFSGAYGTANAQHMLQGLASQLPARVQIWVGGAGVQGLQTLPDSVRVIQDLNLLGPAIADWRASRR</sequence>
<feature type="domain" description="HTH merR-type" evidence="4">
    <location>
        <begin position="7"/>
        <end position="84"/>
    </location>
</feature>
<reference evidence="6 7" key="1">
    <citation type="submission" date="2016-11" db="EMBL/GenBank/DDBJ databases">
        <authorList>
            <person name="Jaros S."/>
            <person name="Januszkiewicz K."/>
            <person name="Wedrychowicz H."/>
        </authorList>
    </citation>
    <scope>NUCLEOTIDE SEQUENCE [LARGE SCALE GENOMIC DNA]</scope>
    <source>
        <strain evidence="6 7">DSM 18899</strain>
    </source>
</reference>
<dbReference type="Pfam" id="PF13411">
    <property type="entry name" value="MerR_1"/>
    <property type="match status" value="1"/>
</dbReference>
<feature type="domain" description="B12-binding" evidence="5">
    <location>
        <begin position="180"/>
        <end position="303"/>
    </location>
</feature>
<dbReference type="PROSITE" id="PS50937">
    <property type="entry name" value="HTH_MERR_2"/>
    <property type="match status" value="1"/>
</dbReference>
<evidence type="ECO:0000256" key="1">
    <source>
        <dbReference type="ARBA" id="ARBA00023015"/>
    </source>
</evidence>
<name>A0A1K2HRA0_9NEIS</name>
<dbReference type="GO" id="GO:0031419">
    <property type="term" value="F:cobalamin binding"/>
    <property type="evidence" value="ECO:0007669"/>
    <property type="project" value="InterPro"/>
</dbReference>
<keyword evidence="1" id="KW-0805">Transcription regulation</keyword>
<dbReference type="CDD" id="cd02065">
    <property type="entry name" value="B12-binding_like"/>
    <property type="match status" value="1"/>
</dbReference>
<dbReference type="PANTHER" id="PTHR30204">
    <property type="entry name" value="REDOX-CYCLING DRUG-SENSING TRANSCRIPTIONAL ACTIVATOR SOXR"/>
    <property type="match status" value="1"/>
</dbReference>
<dbReference type="OrthoDB" id="9800334at2"/>
<proteinExistence type="predicted"/>
<evidence type="ECO:0000313" key="6">
    <source>
        <dbReference type="EMBL" id="SFZ79328.1"/>
    </source>
</evidence>
<evidence type="ECO:0000313" key="7">
    <source>
        <dbReference type="Proteomes" id="UP000186513"/>
    </source>
</evidence>
<dbReference type="GO" id="GO:0003677">
    <property type="term" value="F:DNA binding"/>
    <property type="evidence" value="ECO:0007669"/>
    <property type="project" value="UniProtKB-KW"/>
</dbReference>
<dbReference type="GO" id="GO:0003700">
    <property type="term" value="F:DNA-binding transcription factor activity"/>
    <property type="evidence" value="ECO:0007669"/>
    <property type="project" value="InterPro"/>
</dbReference>
<keyword evidence="2" id="KW-0238">DNA-binding</keyword>
<keyword evidence="3" id="KW-0804">Transcription</keyword>
<protein>
    <submittedName>
        <fullName evidence="6">B12 binding domain-containing protein</fullName>
    </submittedName>
</protein>
<dbReference type="GO" id="GO:0046872">
    <property type="term" value="F:metal ion binding"/>
    <property type="evidence" value="ECO:0007669"/>
    <property type="project" value="InterPro"/>
</dbReference>
<dbReference type="SUPFAM" id="SSF46955">
    <property type="entry name" value="Putative DNA-binding domain"/>
    <property type="match status" value="1"/>
</dbReference>
<evidence type="ECO:0000256" key="2">
    <source>
        <dbReference type="ARBA" id="ARBA00023125"/>
    </source>
</evidence>
<dbReference type="STRING" id="1121279.SAMN02745887_03511"/>
<dbReference type="InterPro" id="IPR036724">
    <property type="entry name" value="Cobalamin-bd_sf"/>
</dbReference>
<dbReference type="CDD" id="cd01104">
    <property type="entry name" value="HTH_MlrA-CarA"/>
    <property type="match status" value="1"/>
</dbReference>
<dbReference type="InterPro" id="IPR000551">
    <property type="entry name" value="MerR-type_HTH_dom"/>
</dbReference>
<dbReference type="AlphaFoldDB" id="A0A1K2HRA0"/>
<dbReference type="Gene3D" id="3.40.50.280">
    <property type="entry name" value="Cobalamin-binding domain"/>
    <property type="match status" value="1"/>
</dbReference>
<dbReference type="Pfam" id="PF02607">
    <property type="entry name" value="B12-binding_2"/>
    <property type="match status" value="1"/>
</dbReference>
<keyword evidence="7" id="KW-1185">Reference proteome</keyword>
<organism evidence="6 7">
    <name type="scientific">Chitinimonas taiwanensis DSM 18899</name>
    <dbReference type="NCBI Taxonomy" id="1121279"/>
    <lineage>
        <taxon>Bacteria</taxon>
        <taxon>Pseudomonadati</taxon>
        <taxon>Pseudomonadota</taxon>
        <taxon>Betaproteobacteria</taxon>
        <taxon>Neisseriales</taxon>
        <taxon>Chitinibacteraceae</taxon>
        <taxon>Chitinimonas</taxon>
    </lineage>
</organism>
<dbReference type="Pfam" id="PF02310">
    <property type="entry name" value="B12-binding"/>
    <property type="match status" value="1"/>
</dbReference>
<dbReference type="InterPro" id="IPR009061">
    <property type="entry name" value="DNA-bd_dom_put_sf"/>
</dbReference>
<gene>
    <name evidence="6" type="ORF">SAMN02745887_03511</name>
</gene>